<dbReference type="GO" id="GO:0005524">
    <property type="term" value="F:ATP binding"/>
    <property type="evidence" value="ECO:0007669"/>
    <property type="project" value="UniProtKB-KW"/>
</dbReference>
<feature type="domain" description="Histidine kinase" evidence="9">
    <location>
        <begin position="675"/>
        <end position="768"/>
    </location>
</feature>
<evidence type="ECO:0000256" key="3">
    <source>
        <dbReference type="ARBA" id="ARBA00022679"/>
    </source>
</evidence>
<gene>
    <name evidence="10" type="ORF">ACFQ4B_10750</name>
</gene>
<feature type="transmembrane region" description="Helical" evidence="8">
    <location>
        <begin position="302"/>
        <end position="321"/>
    </location>
</feature>
<protein>
    <recommendedName>
        <fullName evidence="2">histidine kinase</fullName>
        <ecNumber evidence="2">2.7.13.3</ecNumber>
    </recommendedName>
</protein>
<dbReference type="Proteomes" id="UP001597180">
    <property type="component" value="Unassembled WGS sequence"/>
</dbReference>
<dbReference type="SMART" id="SM00387">
    <property type="entry name" value="HATPase_c"/>
    <property type="match status" value="1"/>
</dbReference>
<evidence type="ECO:0000256" key="6">
    <source>
        <dbReference type="ARBA" id="ARBA00022840"/>
    </source>
</evidence>
<dbReference type="CDD" id="cd16917">
    <property type="entry name" value="HATPase_UhpB-NarQ-NarX-like"/>
    <property type="match status" value="1"/>
</dbReference>
<feature type="transmembrane region" description="Helical" evidence="8">
    <location>
        <begin position="362"/>
        <end position="387"/>
    </location>
</feature>
<evidence type="ECO:0000259" key="9">
    <source>
        <dbReference type="PROSITE" id="PS50109"/>
    </source>
</evidence>
<keyword evidence="11" id="KW-1185">Reference proteome</keyword>
<dbReference type="InterPro" id="IPR050482">
    <property type="entry name" value="Sensor_HK_TwoCompSys"/>
</dbReference>
<dbReference type="Gene3D" id="3.30.565.10">
    <property type="entry name" value="Histidine kinase-like ATPase, C-terminal domain"/>
    <property type="match status" value="1"/>
</dbReference>
<reference evidence="11" key="1">
    <citation type="journal article" date="2019" name="Int. J. Syst. Evol. Microbiol.">
        <title>The Global Catalogue of Microorganisms (GCM) 10K type strain sequencing project: providing services to taxonomists for standard genome sequencing and annotation.</title>
        <authorList>
            <consortium name="The Broad Institute Genomics Platform"/>
            <consortium name="The Broad Institute Genome Sequencing Center for Infectious Disease"/>
            <person name="Wu L."/>
            <person name="Ma J."/>
        </authorList>
    </citation>
    <scope>NUCLEOTIDE SEQUENCE [LARGE SCALE GENOMIC DNA]</scope>
    <source>
        <strain evidence="11">CCUG 53270</strain>
    </source>
</reference>
<dbReference type="Pfam" id="PF07730">
    <property type="entry name" value="HisKA_3"/>
    <property type="match status" value="1"/>
</dbReference>
<keyword evidence="4" id="KW-0547">Nucleotide-binding</keyword>
<accession>A0ABW3UL96</accession>
<feature type="transmembrane region" description="Helical" evidence="8">
    <location>
        <begin position="269"/>
        <end position="290"/>
    </location>
</feature>
<keyword evidence="3" id="KW-0808">Transferase</keyword>
<feature type="transmembrane region" description="Helical" evidence="8">
    <location>
        <begin position="140"/>
        <end position="158"/>
    </location>
</feature>
<keyword evidence="7" id="KW-0902">Two-component regulatory system</keyword>
<evidence type="ECO:0000313" key="10">
    <source>
        <dbReference type="EMBL" id="MFD1220601.1"/>
    </source>
</evidence>
<evidence type="ECO:0000256" key="2">
    <source>
        <dbReference type="ARBA" id="ARBA00012438"/>
    </source>
</evidence>
<dbReference type="SUPFAM" id="SSF50156">
    <property type="entry name" value="PDZ domain-like"/>
    <property type="match status" value="1"/>
</dbReference>
<organism evidence="10 11">
    <name type="scientific">Paenibacillus vulneris</name>
    <dbReference type="NCBI Taxonomy" id="1133364"/>
    <lineage>
        <taxon>Bacteria</taxon>
        <taxon>Bacillati</taxon>
        <taxon>Bacillota</taxon>
        <taxon>Bacilli</taxon>
        <taxon>Bacillales</taxon>
        <taxon>Paenibacillaceae</taxon>
        <taxon>Paenibacillus</taxon>
    </lineage>
</organism>
<evidence type="ECO:0000256" key="7">
    <source>
        <dbReference type="ARBA" id="ARBA00023012"/>
    </source>
</evidence>
<dbReference type="SUPFAM" id="SSF55874">
    <property type="entry name" value="ATPase domain of HSP90 chaperone/DNA topoisomerase II/histidine kinase"/>
    <property type="match status" value="1"/>
</dbReference>
<dbReference type="EMBL" id="JBHTLU010000013">
    <property type="protein sequence ID" value="MFD1220601.1"/>
    <property type="molecule type" value="Genomic_DNA"/>
</dbReference>
<dbReference type="InterPro" id="IPR005467">
    <property type="entry name" value="His_kinase_dom"/>
</dbReference>
<evidence type="ECO:0000256" key="8">
    <source>
        <dbReference type="SAM" id="Phobius"/>
    </source>
</evidence>
<dbReference type="PROSITE" id="PS50109">
    <property type="entry name" value="HIS_KIN"/>
    <property type="match status" value="1"/>
</dbReference>
<evidence type="ECO:0000256" key="4">
    <source>
        <dbReference type="ARBA" id="ARBA00022741"/>
    </source>
</evidence>
<feature type="transmembrane region" description="Helical" evidence="8">
    <location>
        <begin position="5"/>
        <end position="26"/>
    </location>
</feature>
<dbReference type="EC" id="2.7.13.3" evidence="2"/>
<keyword evidence="8" id="KW-1133">Transmembrane helix</keyword>
<comment type="caution">
    <text evidence="10">The sequence shown here is derived from an EMBL/GenBank/DDBJ whole genome shotgun (WGS) entry which is preliminary data.</text>
</comment>
<evidence type="ECO:0000313" key="11">
    <source>
        <dbReference type="Proteomes" id="UP001597180"/>
    </source>
</evidence>
<feature type="transmembrane region" description="Helical" evidence="8">
    <location>
        <begin position="424"/>
        <end position="442"/>
    </location>
</feature>
<keyword evidence="8" id="KW-0472">Membrane</keyword>
<feature type="transmembrane region" description="Helical" evidence="8">
    <location>
        <begin position="234"/>
        <end position="257"/>
    </location>
</feature>
<name>A0ABW3UL96_9BACL</name>
<feature type="transmembrane region" description="Helical" evidence="8">
    <location>
        <begin position="203"/>
        <end position="222"/>
    </location>
</feature>
<evidence type="ECO:0000256" key="5">
    <source>
        <dbReference type="ARBA" id="ARBA00022777"/>
    </source>
</evidence>
<dbReference type="InterPro" id="IPR036890">
    <property type="entry name" value="HATPase_C_sf"/>
</dbReference>
<proteinExistence type="predicted"/>
<sequence length="772" mass="90004">MIYKFFFRLVVVLFLIIHLWFAYITFQYPYLGITLKKGMHGEWVVAKLETESASLEMNIQVGDVVNRIDGRPADEHPTVKKWRLVEQARTLELERKGEPLTVELNKGNAANPPIILPILVELLCLSLAGMLYWKTRHSRSARFLSIVFLNIGFIFASIGASQRGDTLGKVAMSSLMMLLPVVFLHFLFVFLKEKAEIQFPFRFLRYLYGTFAILLLPVLTFSTPRSFLFYQYSIQFVITFFLFGLLLNFFFLAYVSVKFRNEVSYLSTIIRTVWWALAISFFPFAFLSFVPQLMGEDGISSLYTSWFVLFFPIAFTYLIMSKQLYDIDLVLRRFAFTTVISIIPACVIVLLTAVIFRQAVTVQHLLLSFIFILMLLSFVMYSLEYFATKLEAVMFPRKYHLQNALKKIAVNLQSISSFRELKDIILVDIVNTLQVFGAAIVFKYKDRMETVLEGDIELSEVEWLTSSEMEHPFLRRFEINRHEEYTSYLIIARKRTNTFLGMEEIQWLNLIISYLAVSLENMHLISKLHMRLQRLAAQIPNEDASQDFIWFRKLMFELQEAERKRIATDLHDTTLQDLFFLKKRFSSIVDKLNFSKEDMERMRNIIDYVEIINTNLRQSCFELHPHLLYEIGLIRTIQKVIDNESSLCPFRLEFIAKGAEQIEAWDMDSKRHFFRIIQELLNNAKKHSQASRVSIAITQENDRILLMYEDDGVGFTVYKVNEAELEIGASGTGMEQMKSRVLYLDGQMDFRTGRGKGLQIWISVPLKEVLTA</sequence>
<dbReference type="InterPro" id="IPR011712">
    <property type="entry name" value="Sig_transdc_His_kin_sub3_dim/P"/>
</dbReference>
<dbReference type="InterPro" id="IPR036034">
    <property type="entry name" value="PDZ_sf"/>
</dbReference>
<feature type="transmembrane region" description="Helical" evidence="8">
    <location>
        <begin position="333"/>
        <end position="356"/>
    </location>
</feature>
<feature type="transmembrane region" description="Helical" evidence="8">
    <location>
        <begin position="170"/>
        <end position="191"/>
    </location>
</feature>
<keyword evidence="5" id="KW-0418">Kinase</keyword>
<dbReference type="PANTHER" id="PTHR24421">
    <property type="entry name" value="NITRATE/NITRITE SENSOR PROTEIN NARX-RELATED"/>
    <property type="match status" value="1"/>
</dbReference>
<dbReference type="Pfam" id="PF02518">
    <property type="entry name" value="HATPase_c"/>
    <property type="match status" value="1"/>
</dbReference>
<dbReference type="RefSeq" id="WP_345587204.1">
    <property type="nucleotide sequence ID" value="NZ_BAABJG010000006.1"/>
</dbReference>
<evidence type="ECO:0000256" key="1">
    <source>
        <dbReference type="ARBA" id="ARBA00000085"/>
    </source>
</evidence>
<keyword evidence="8" id="KW-0812">Transmembrane</keyword>
<comment type="catalytic activity">
    <reaction evidence="1">
        <text>ATP + protein L-histidine = ADP + protein N-phospho-L-histidine.</text>
        <dbReference type="EC" id="2.7.13.3"/>
    </reaction>
</comment>
<dbReference type="InterPro" id="IPR003594">
    <property type="entry name" value="HATPase_dom"/>
</dbReference>
<keyword evidence="6 10" id="KW-0067">ATP-binding</keyword>
<dbReference type="PANTHER" id="PTHR24421:SF60">
    <property type="entry name" value="SENSOR HISTIDINE KINASE COMP"/>
    <property type="match status" value="1"/>
</dbReference>
<feature type="transmembrane region" description="Helical" evidence="8">
    <location>
        <begin position="114"/>
        <end position="133"/>
    </location>
</feature>